<evidence type="ECO:0000313" key="1">
    <source>
        <dbReference type="EMBL" id="GAH92012.1"/>
    </source>
</evidence>
<organism evidence="1">
    <name type="scientific">marine sediment metagenome</name>
    <dbReference type="NCBI Taxonomy" id="412755"/>
    <lineage>
        <taxon>unclassified sequences</taxon>
        <taxon>metagenomes</taxon>
        <taxon>ecological metagenomes</taxon>
    </lineage>
</organism>
<protein>
    <submittedName>
        <fullName evidence="1">Uncharacterized protein</fullName>
    </submittedName>
</protein>
<name>X1JDH6_9ZZZZ</name>
<comment type="caution">
    <text evidence="1">The sequence shown here is derived from an EMBL/GenBank/DDBJ whole genome shotgun (WGS) entry which is preliminary data.</text>
</comment>
<dbReference type="EMBL" id="BARV01000031">
    <property type="protein sequence ID" value="GAH92012.1"/>
    <property type="molecule type" value="Genomic_DNA"/>
</dbReference>
<dbReference type="AlphaFoldDB" id="X1JDH6"/>
<accession>X1JDH6</accession>
<gene>
    <name evidence="1" type="ORF">S06H3_00216</name>
</gene>
<reference evidence="1" key="1">
    <citation type="journal article" date="2014" name="Front. Microbiol.">
        <title>High frequency of phylogenetically diverse reductive dehalogenase-homologous genes in deep subseafloor sedimentary metagenomes.</title>
        <authorList>
            <person name="Kawai M."/>
            <person name="Futagami T."/>
            <person name="Toyoda A."/>
            <person name="Takaki Y."/>
            <person name="Nishi S."/>
            <person name="Hori S."/>
            <person name="Arai W."/>
            <person name="Tsubouchi T."/>
            <person name="Morono Y."/>
            <person name="Uchiyama I."/>
            <person name="Ito T."/>
            <person name="Fujiyama A."/>
            <person name="Inagaki F."/>
            <person name="Takami H."/>
        </authorList>
    </citation>
    <scope>NUCLEOTIDE SEQUENCE</scope>
    <source>
        <strain evidence="1">Expedition CK06-06</strain>
    </source>
</reference>
<sequence>MAREGRNEDNQVQHRPQVLHRAFWTARQLDLVLPGAEPLQVTAAESRQLRRDLAYWPHLRKAVEHRA</sequence>
<proteinExistence type="predicted"/>